<name>A0A318LI80_9PSEU</name>
<dbReference type="OrthoDB" id="3213425at2"/>
<reference evidence="1 2" key="1">
    <citation type="submission" date="2016-07" db="EMBL/GenBank/DDBJ databases">
        <title>Draft genome sequence of Prauserella sp. YIM 121212, isolated from alkaline soil.</title>
        <authorList>
            <person name="Ruckert C."/>
            <person name="Albersmeier A."/>
            <person name="Jiang C.-L."/>
            <person name="Jiang Y."/>
            <person name="Kalinowski J."/>
            <person name="Schneider O."/>
            <person name="Winkler A."/>
            <person name="Zotchev S.B."/>
        </authorList>
    </citation>
    <scope>NUCLEOTIDE SEQUENCE [LARGE SCALE GENOMIC DNA]</scope>
    <source>
        <strain evidence="1 2">YIM 121212</strain>
    </source>
</reference>
<evidence type="ECO:0008006" key="3">
    <source>
        <dbReference type="Google" id="ProtNLM"/>
    </source>
</evidence>
<dbReference type="EMBL" id="MASU01000009">
    <property type="protein sequence ID" value="PXY28660.1"/>
    <property type="molecule type" value="Genomic_DNA"/>
</dbReference>
<comment type="caution">
    <text evidence="1">The sequence shown here is derived from an EMBL/GenBank/DDBJ whole genome shotgun (WGS) entry which is preliminary data.</text>
</comment>
<dbReference type="Proteomes" id="UP000247892">
    <property type="component" value="Unassembled WGS sequence"/>
</dbReference>
<gene>
    <name evidence="1" type="ORF">BA062_22665</name>
</gene>
<dbReference type="InterPro" id="IPR010982">
    <property type="entry name" value="Lambda_DNA-bd_dom_sf"/>
</dbReference>
<dbReference type="Gene3D" id="1.10.260.40">
    <property type="entry name" value="lambda repressor-like DNA-binding domains"/>
    <property type="match status" value="1"/>
</dbReference>
<proteinExistence type="predicted"/>
<dbReference type="AlphaFoldDB" id="A0A318LI80"/>
<accession>A0A318LI80</accession>
<sequence>MEHVSDEPISQLIRSARRHRQLSQYTLARELATVAGKPTVTRDLVARWERGHQIPRHGSRQWLSVVLHIPQDRLDAAAAASRRRARLGHAVVTNNAPVKPGPTRRAQGTPALLPVFRSRVQAGILAATLLNPHRSFSLSELAEHAGGSLASVDKESRMLEVAGILTNRVDGTIRLMRAADGNPMIAPLTELIKATYGVPQIVGEEFGRIPGVARIVLGGTWAERFAGIPGAPAESLEILLALAPGQPEDHDPIDVAARRTQTRLKCHVHVAARPLEARLDYLQIPRQRRGQPVVEVAPVRPRQRPATGMPWPDGRTVLAKMIDSGQLDLVSGPAANSRPFMELAGRHLDAAEQLLGTSPPSAFLLLSHAAQLIASGLLAHQGLRTAVGASDHLAGDAVTAQFGHQFSQVELLRQRSAELKNPTSRDSRVTDDEVKTYLTTVRSLLSVAHNVTSTLGTFIQR</sequence>
<protein>
    <recommendedName>
        <fullName evidence="3">HTH cro/C1-type domain-containing protein</fullName>
    </recommendedName>
</protein>
<keyword evidence="2" id="KW-1185">Reference proteome</keyword>
<evidence type="ECO:0000313" key="2">
    <source>
        <dbReference type="Proteomes" id="UP000247892"/>
    </source>
</evidence>
<dbReference type="SUPFAM" id="SSF47413">
    <property type="entry name" value="lambda repressor-like DNA-binding domains"/>
    <property type="match status" value="1"/>
</dbReference>
<organism evidence="1 2">
    <name type="scientific">Prauserella flavalba</name>
    <dbReference type="NCBI Taxonomy" id="1477506"/>
    <lineage>
        <taxon>Bacteria</taxon>
        <taxon>Bacillati</taxon>
        <taxon>Actinomycetota</taxon>
        <taxon>Actinomycetes</taxon>
        <taxon>Pseudonocardiales</taxon>
        <taxon>Pseudonocardiaceae</taxon>
        <taxon>Prauserella</taxon>
    </lineage>
</organism>
<evidence type="ECO:0000313" key="1">
    <source>
        <dbReference type="EMBL" id="PXY28660.1"/>
    </source>
</evidence>
<dbReference type="RefSeq" id="WP_110340045.1">
    <property type="nucleotide sequence ID" value="NZ_MASU01000009.1"/>
</dbReference>
<dbReference type="GO" id="GO:0003677">
    <property type="term" value="F:DNA binding"/>
    <property type="evidence" value="ECO:0007669"/>
    <property type="project" value="InterPro"/>
</dbReference>